<sequence>MSNSDSTNTYNNERIFSEQIDQQGKALSSVANLLFKLENKLDQLTTNTLSHLSSKGILRGDVFTDNRTKAKPKKRKKKKTLLTNASNATNPSPSYYFNIGTINVMMLTEIKLQQLMDYINKENIDILNTGLFKGTGTILVIKKLLARHILHIEKIDNRMVMANFIFKKNMKLSVISIYNHTATQWQAQTTLNKKLLNLIYASKRKNHKLIILEDLNLNYRRFKNFTSKGKSLLSNYKLLQNLTNTELYDIQKELLNIDN</sequence>
<evidence type="ECO:0008006" key="4">
    <source>
        <dbReference type="Google" id="ProtNLM"/>
    </source>
</evidence>
<evidence type="ECO:0000256" key="1">
    <source>
        <dbReference type="SAM" id="MobiDB-lite"/>
    </source>
</evidence>
<evidence type="ECO:0000313" key="3">
    <source>
        <dbReference type="Proteomes" id="UP000615446"/>
    </source>
</evidence>
<organism evidence="2 3">
    <name type="scientific">Rhizophagus clarus</name>
    <dbReference type="NCBI Taxonomy" id="94130"/>
    <lineage>
        <taxon>Eukaryota</taxon>
        <taxon>Fungi</taxon>
        <taxon>Fungi incertae sedis</taxon>
        <taxon>Mucoromycota</taxon>
        <taxon>Glomeromycotina</taxon>
        <taxon>Glomeromycetes</taxon>
        <taxon>Glomerales</taxon>
        <taxon>Glomeraceae</taxon>
        <taxon>Rhizophagus</taxon>
    </lineage>
</organism>
<protein>
    <recommendedName>
        <fullName evidence="4">Endonuclease/exonuclease/phosphatase domain-containing protein</fullName>
    </recommendedName>
</protein>
<dbReference type="OrthoDB" id="2449627at2759"/>
<gene>
    <name evidence="2" type="ORF">RCL2_001257900</name>
</gene>
<dbReference type="Proteomes" id="UP000615446">
    <property type="component" value="Unassembled WGS sequence"/>
</dbReference>
<dbReference type="InterPro" id="IPR036691">
    <property type="entry name" value="Endo/exonu/phosph_ase_sf"/>
</dbReference>
<feature type="region of interest" description="Disordered" evidence="1">
    <location>
        <begin position="65"/>
        <end position="86"/>
    </location>
</feature>
<dbReference type="Gene3D" id="3.60.10.10">
    <property type="entry name" value="Endonuclease/exonuclease/phosphatase"/>
    <property type="match status" value="1"/>
</dbReference>
<dbReference type="EMBL" id="BLAL01000156">
    <property type="protein sequence ID" value="GES85473.1"/>
    <property type="molecule type" value="Genomic_DNA"/>
</dbReference>
<evidence type="ECO:0000313" key="2">
    <source>
        <dbReference type="EMBL" id="GES85473.1"/>
    </source>
</evidence>
<feature type="compositionally biased region" description="Basic residues" evidence="1">
    <location>
        <begin position="69"/>
        <end position="80"/>
    </location>
</feature>
<name>A0A8H3QMR8_9GLOM</name>
<dbReference type="AlphaFoldDB" id="A0A8H3QMR8"/>
<reference evidence="2" key="1">
    <citation type="submission" date="2019-10" db="EMBL/GenBank/DDBJ databases">
        <title>Conservation and host-specific expression of non-tandemly repeated heterogenous ribosome RNA gene in arbuscular mycorrhizal fungi.</title>
        <authorList>
            <person name="Maeda T."/>
            <person name="Kobayashi Y."/>
            <person name="Nakagawa T."/>
            <person name="Ezawa T."/>
            <person name="Yamaguchi K."/>
            <person name="Bino T."/>
            <person name="Nishimoto Y."/>
            <person name="Shigenobu S."/>
            <person name="Kawaguchi M."/>
        </authorList>
    </citation>
    <scope>NUCLEOTIDE SEQUENCE</scope>
    <source>
        <strain evidence="2">HR1</strain>
    </source>
</reference>
<proteinExistence type="predicted"/>
<dbReference type="SUPFAM" id="SSF56219">
    <property type="entry name" value="DNase I-like"/>
    <property type="match status" value="1"/>
</dbReference>
<comment type="caution">
    <text evidence="2">The sequence shown here is derived from an EMBL/GenBank/DDBJ whole genome shotgun (WGS) entry which is preliminary data.</text>
</comment>
<accession>A0A8H3QMR8</accession>